<organism evidence="2 3">
    <name type="scientific">Cudoniella acicularis</name>
    <dbReference type="NCBI Taxonomy" id="354080"/>
    <lineage>
        <taxon>Eukaryota</taxon>
        <taxon>Fungi</taxon>
        <taxon>Dikarya</taxon>
        <taxon>Ascomycota</taxon>
        <taxon>Pezizomycotina</taxon>
        <taxon>Leotiomycetes</taxon>
        <taxon>Helotiales</taxon>
        <taxon>Tricladiaceae</taxon>
        <taxon>Cudoniella</taxon>
    </lineage>
</organism>
<gene>
    <name evidence="2" type="ORF">G7Y89_g13894</name>
</gene>
<proteinExistence type="predicted"/>
<keyword evidence="1" id="KW-0175">Coiled coil</keyword>
<dbReference type="AlphaFoldDB" id="A0A8H4R8X5"/>
<feature type="coiled-coil region" evidence="1">
    <location>
        <begin position="260"/>
        <end position="318"/>
    </location>
</feature>
<dbReference type="Proteomes" id="UP000566819">
    <property type="component" value="Unassembled WGS sequence"/>
</dbReference>
<name>A0A8H4R8X5_9HELO</name>
<dbReference type="EMBL" id="JAAMPI010001710">
    <property type="protein sequence ID" value="KAF4624276.1"/>
    <property type="molecule type" value="Genomic_DNA"/>
</dbReference>
<dbReference type="Gene3D" id="1.20.1170.10">
    <property type="match status" value="1"/>
</dbReference>
<keyword evidence="3" id="KW-1185">Reference proteome</keyword>
<comment type="caution">
    <text evidence="2">The sequence shown here is derived from an EMBL/GenBank/DDBJ whole genome shotgun (WGS) entry which is preliminary data.</text>
</comment>
<feature type="coiled-coil region" evidence="1">
    <location>
        <begin position="155"/>
        <end position="210"/>
    </location>
</feature>
<accession>A0A8H4R8X5</accession>
<protein>
    <submittedName>
        <fullName evidence="2">Uncharacterized protein</fullName>
    </submittedName>
</protein>
<sequence>MALVSWSSIDSRLASLQRQSTLLENELTEIRTSYHDLRRQHENECAEALMEALSNLVKVVKYVNRVDRALIFWVERGGVLKTALRYIGIDKRTGTIVQKKTAIIKYKVSEVEGSFEKSHQAFKNGLTAVQNLDITLTRYSHTSVGRAQSEVCAFSAELEGTIKRVDIEIRTLKAKSAGVESEAAGIPGRISDVNSQCRAAEEAREDSTNRSIAGFMIGGAALAASIFFPPVALVAAPAALASTGWAVGNAVNSIGFDSQVDNLRERERELDRNLSNLRSQIDELDNQNYRLSRTRNNLDQANQDTERLENKCREFRTESHKIRGELLSARQVLSGMVLKTEAIITALADGREYSRTRRELAQRLNGVIQGLSDIGNRQIINYNSKENRLLTNGMSTLQKRTNRVLMIMDRAS</sequence>
<dbReference type="OrthoDB" id="5055824at2759"/>
<evidence type="ECO:0000313" key="2">
    <source>
        <dbReference type="EMBL" id="KAF4624276.1"/>
    </source>
</evidence>
<reference evidence="2 3" key="1">
    <citation type="submission" date="2020-03" db="EMBL/GenBank/DDBJ databases">
        <title>Draft Genome Sequence of Cudoniella acicularis.</title>
        <authorList>
            <person name="Buettner E."/>
            <person name="Kellner H."/>
        </authorList>
    </citation>
    <scope>NUCLEOTIDE SEQUENCE [LARGE SCALE GENOMIC DNA]</scope>
    <source>
        <strain evidence="2 3">DSM 108380</strain>
    </source>
</reference>
<evidence type="ECO:0000313" key="3">
    <source>
        <dbReference type="Proteomes" id="UP000566819"/>
    </source>
</evidence>
<evidence type="ECO:0000256" key="1">
    <source>
        <dbReference type="SAM" id="Coils"/>
    </source>
</evidence>